<keyword evidence="7 9" id="KW-0456">Lyase</keyword>
<dbReference type="PROSITE" id="PS00858">
    <property type="entry name" value="PREPHENATE_DEHYDR_2"/>
    <property type="match status" value="1"/>
</dbReference>
<comment type="caution">
    <text evidence="12">The sequence shown here is derived from an EMBL/GenBank/DDBJ whole genome shotgun (WGS) entry which is preliminary data.</text>
</comment>
<dbReference type="EC" id="4.2.1.51" evidence="2 9"/>
<evidence type="ECO:0000259" key="11">
    <source>
        <dbReference type="PROSITE" id="PS51671"/>
    </source>
</evidence>
<dbReference type="InterPro" id="IPR002912">
    <property type="entry name" value="ACT_dom"/>
</dbReference>
<reference evidence="12 13" key="1">
    <citation type="submission" date="2024-10" db="EMBL/GenBank/DDBJ databases">
        <authorList>
            <person name="Ratan Roy A."/>
            <person name="Morales Sandoval P.H."/>
            <person name="De Los Santos Villalobos S."/>
            <person name="Chakraborty S."/>
            <person name="Mukherjee J."/>
        </authorList>
    </citation>
    <scope>NUCLEOTIDE SEQUENCE [LARGE SCALE GENOMIC DNA]</scope>
    <source>
        <strain evidence="12 13">S1</strain>
    </source>
</reference>
<evidence type="ECO:0000256" key="9">
    <source>
        <dbReference type="RuleBase" id="RU361254"/>
    </source>
</evidence>
<feature type="domain" description="Prephenate dehydratase" evidence="10">
    <location>
        <begin position="8"/>
        <end position="191"/>
    </location>
</feature>
<dbReference type="CDD" id="cd13630">
    <property type="entry name" value="PBP2_PDT_1"/>
    <property type="match status" value="1"/>
</dbReference>
<evidence type="ECO:0000313" key="12">
    <source>
        <dbReference type="EMBL" id="MFE4107046.1"/>
    </source>
</evidence>
<keyword evidence="13" id="KW-1185">Reference proteome</keyword>
<dbReference type="PROSITE" id="PS51171">
    <property type="entry name" value="PREPHENATE_DEHYDR_3"/>
    <property type="match status" value="1"/>
</dbReference>
<dbReference type="Gene3D" id="3.40.190.10">
    <property type="entry name" value="Periplasmic binding protein-like II"/>
    <property type="match status" value="2"/>
</dbReference>
<dbReference type="Pfam" id="PF01842">
    <property type="entry name" value="ACT"/>
    <property type="match status" value="1"/>
</dbReference>
<keyword evidence="6 9" id="KW-0584">Phenylalanine biosynthesis</keyword>
<organism evidence="12 13">
    <name type="scientific">Almyronema epifaneia S1</name>
    <dbReference type="NCBI Taxonomy" id="2991925"/>
    <lineage>
        <taxon>Bacteria</taxon>
        <taxon>Bacillati</taxon>
        <taxon>Cyanobacteriota</taxon>
        <taxon>Cyanophyceae</taxon>
        <taxon>Nodosilineales</taxon>
        <taxon>Nodosilineaceae</taxon>
        <taxon>Almyronema</taxon>
        <taxon>Almyronema epifaneia</taxon>
    </lineage>
</organism>
<evidence type="ECO:0000259" key="10">
    <source>
        <dbReference type="PROSITE" id="PS51171"/>
    </source>
</evidence>
<dbReference type="Gene3D" id="3.30.70.260">
    <property type="match status" value="1"/>
</dbReference>
<dbReference type="PIRSF" id="PIRSF001500">
    <property type="entry name" value="Chor_mut_pdt_Ppr"/>
    <property type="match status" value="1"/>
</dbReference>
<evidence type="ECO:0000256" key="8">
    <source>
        <dbReference type="ARBA" id="ARBA00047848"/>
    </source>
</evidence>
<dbReference type="InterPro" id="IPR001086">
    <property type="entry name" value="Preph_deHydtase"/>
</dbReference>
<evidence type="ECO:0000256" key="1">
    <source>
        <dbReference type="ARBA" id="ARBA00004741"/>
    </source>
</evidence>
<keyword evidence="5 9" id="KW-0057">Aromatic amino acid biosynthesis</keyword>
<evidence type="ECO:0000256" key="5">
    <source>
        <dbReference type="ARBA" id="ARBA00023141"/>
    </source>
</evidence>
<dbReference type="SUPFAM" id="SSF53850">
    <property type="entry name" value="Periplasmic binding protein-like II"/>
    <property type="match status" value="1"/>
</dbReference>
<dbReference type="SUPFAM" id="SSF55021">
    <property type="entry name" value="ACT-like"/>
    <property type="match status" value="1"/>
</dbReference>
<evidence type="ECO:0000313" key="13">
    <source>
        <dbReference type="Proteomes" id="UP001600165"/>
    </source>
</evidence>
<dbReference type="GO" id="GO:0004664">
    <property type="term" value="F:prephenate dehydratase activity"/>
    <property type="evidence" value="ECO:0007669"/>
    <property type="project" value="UniProtKB-EC"/>
</dbReference>
<evidence type="ECO:0000256" key="6">
    <source>
        <dbReference type="ARBA" id="ARBA00023222"/>
    </source>
</evidence>
<comment type="catalytic activity">
    <reaction evidence="8 9">
        <text>prephenate + H(+) = 3-phenylpyruvate + CO2 + H2O</text>
        <dbReference type="Rhea" id="RHEA:21648"/>
        <dbReference type="ChEBI" id="CHEBI:15377"/>
        <dbReference type="ChEBI" id="CHEBI:15378"/>
        <dbReference type="ChEBI" id="CHEBI:16526"/>
        <dbReference type="ChEBI" id="CHEBI:18005"/>
        <dbReference type="ChEBI" id="CHEBI:29934"/>
        <dbReference type="EC" id="4.2.1.51"/>
    </reaction>
</comment>
<evidence type="ECO:0000256" key="2">
    <source>
        <dbReference type="ARBA" id="ARBA00013147"/>
    </source>
</evidence>
<dbReference type="PROSITE" id="PS51671">
    <property type="entry name" value="ACT"/>
    <property type="match status" value="1"/>
</dbReference>
<dbReference type="CDD" id="cd04905">
    <property type="entry name" value="ACT_CM-PDT"/>
    <property type="match status" value="1"/>
</dbReference>
<dbReference type="PANTHER" id="PTHR21022:SF19">
    <property type="entry name" value="PREPHENATE DEHYDRATASE-RELATED"/>
    <property type="match status" value="1"/>
</dbReference>
<dbReference type="InterPro" id="IPR018528">
    <property type="entry name" value="Preph_deHydtase_CS"/>
</dbReference>
<name>A0ABW6IFS9_9CYAN</name>
<evidence type="ECO:0000256" key="4">
    <source>
        <dbReference type="ARBA" id="ARBA00022605"/>
    </source>
</evidence>
<evidence type="ECO:0000256" key="7">
    <source>
        <dbReference type="ARBA" id="ARBA00023239"/>
    </source>
</evidence>
<keyword evidence="4 9" id="KW-0028">Amino-acid biosynthesis</keyword>
<feature type="domain" description="ACT" evidence="11">
    <location>
        <begin position="202"/>
        <end position="279"/>
    </location>
</feature>
<proteinExistence type="predicted"/>
<dbReference type="NCBIfam" id="NF008865">
    <property type="entry name" value="PRK11898.1"/>
    <property type="match status" value="1"/>
</dbReference>
<comment type="pathway">
    <text evidence="1 9">Amino-acid biosynthesis; L-phenylalanine biosynthesis; phenylpyruvate from prephenate: step 1/1.</text>
</comment>
<dbReference type="InterPro" id="IPR045865">
    <property type="entry name" value="ACT-like_dom_sf"/>
</dbReference>
<dbReference type="PANTHER" id="PTHR21022">
    <property type="entry name" value="PREPHENATE DEHYDRATASE P PROTEIN"/>
    <property type="match status" value="1"/>
</dbReference>
<evidence type="ECO:0000256" key="3">
    <source>
        <dbReference type="ARBA" id="ARBA00021872"/>
    </source>
</evidence>
<dbReference type="EMBL" id="JBHZOL010000076">
    <property type="protein sequence ID" value="MFE4107046.1"/>
    <property type="molecule type" value="Genomic_DNA"/>
</dbReference>
<dbReference type="Pfam" id="PF00800">
    <property type="entry name" value="PDT"/>
    <property type="match status" value="1"/>
</dbReference>
<gene>
    <name evidence="9 12" type="primary">pheA</name>
    <name evidence="12" type="ORF">ACFVKH_12195</name>
</gene>
<dbReference type="InterPro" id="IPR008242">
    <property type="entry name" value="Chor_mutase/pphenate_deHydtase"/>
</dbReference>
<dbReference type="Proteomes" id="UP001600165">
    <property type="component" value="Unassembled WGS sequence"/>
</dbReference>
<protein>
    <recommendedName>
        <fullName evidence="3 9">Prephenate dehydratase</fullName>
        <shortName evidence="9">PDT</shortName>
        <ecNumber evidence="2 9">4.2.1.51</ecNumber>
    </recommendedName>
</protein>
<accession>A0ABW6IFS9</accession>
<sequence>MSLDMPLVIAHLGPQGTYSEAAALAYANWLKQTQNLSASLRSYPSITQAIKATAMAETHLAVVPVENSIEGGVTATLDSLWQLDGLNIQKALVLPILNACLSKTSDFSLIQKVYSHPQALGQCQGWLDQYLPQAQLIPTRSTVDALQHISSDLQAAAIASRWAAQLYNLPVLACPINDHADNCTKFWVVGLASSQQGTHTSIAFSLPVNAPGALLKALQIFASQNINLSRIESRPSKRSLGDYVFFADLEVDASPSKVQQALEDLKGCTETLKIFGSYATLQISESEITPKLE</sequence>